<evidence type="ECO:0000256" key="1">
    <source>
        <dbReference type="SAM" id="Coils"/>
    </source>
</evidence>
<feature type="region of interest" description="Disordered" evidence="2">
    <location>
        <begin position="390"/>
        <end position="456"/>
    </location>
</feature>
<comment type="caution">
    <text evidence="3">The sequence shown here is derived from an EMBL/GenBank/DDBJ whole genome shotgun (WGS) entry which is preliminary data.</text>
</comment>
<dbReference type="SUPFAM" id="SSF48445">
    <property type="entry name" value="14-3-3 protein"/>
    <property type="match status" value="1"/>
</dbReference>
<gene>
    <name evidence="3" type="ORF">FB192DRAFT_1354418</name>
</gene>
<reference evidence="3 4" key="1">
    <citation type="submission" date="2019-09" db="EMBL/GenBank/DDBJ databases">
        <authorList>
            <consortium name="DOE Joint Genome Institute"/>
            <person name="Mondo S.J."/>
            <person name="Navarro-Mendoza M.I."/>
            <person name="Perez-Arques C."/>
            <person name="Panchal S."/>
            <person name="Nicolas F.E."/>
            <person name="Ganguly P."/>
            <person name="Pangilinan J."/>
            <person name="Grigoriev I."/>
            <person name="Heitman J."/>
            <person name="Sanya K."/>
            <person name="Garre V."/>
        </authorList>
    </citation>
    <scope>NUCLEOTIDE SEQUENCE [LARGE SCALE GENOMIC DNA]</scope>
    <source>
        <strain evidence="3 4">MU402</strain>
    </source>
</reference>
<feature type="coiled-coil region" evidence="1">
    <location>
        <begin position="92"/>
        <end position="143"/>
    </location>
</feature>
<evidence type="ECO:0000313" key="4">
    <source>
        <dbReference type="Proteomes" id="UP000469890"/>
    </source>
</evidence>
<proteinExistence type="predicted"/>
<dbReference type="Proteomes" id="UP000469890">
    <property type="component" value="Unassembled WGS sequence"/>
</dbReference>
<evidence type="ECO:0000313" key="3">
    <source>
        <dbReference type="EMBL" id="KAF1807193.1"/>
    </source>
</evidence>
<sequence length="456" mass="51694">MSIIHTHQLMTEIQARYIQLVKDITQLQWVRESLPSHSKYYEGLKKKLEKQKHLKSFSEKELINYQKEKDHTSSTSKRTLFSQQASNHTKSFSNIIESVKFYENAIQQLQAQIDQAKIMMDDLNGEKQKLDDLCNQLHQLYDQVIIPDAEDASFIFEQHLKRDVEQLAADIPTIKDKIKTYTLAQAKLYQARELIETAMKSLPGASTFMDRQAIVASQNNSHSNSIFGKSAVAITSSIADPIKNAEKIAQQSYQLVQEAHDICDDVPNIPTSTVPKGESNVVFILTNYRGYRLKIEYTLRTQVNPRLHGFENQLSTTKYHYEQRVIEWIDHQIITLEAYLRTNGCLENENLDVEISRLRMGSRAAIAAVASEVSGRVTVDDVLEIASASDHGVLPEYEQHSDNSSTTSDSSHSSHSQPDIPNDAVHCDMMNLPSYTDEQQPHTTTAAELPPPAYTL</sequence>
<evidence type="ECO:0000256" key="2">
    <source>
        <dbReference type="SAM" id="MobiDB-lite"/>
    </source>
</evidence>
<organism evidence="3 4">
    <name type="scientific">Mucor circinelloides f. lusitanicus</name>
    <name type="common">Mucor racemosus var. lusitanicus</name>
    <dbReference type="NCBI Taxonomy" id="29924"/>
    <lineage>
        <taxon>Eukaryota</taxon>
        <taxon>Fungi</taxon>
        <taxon>Fungi incertae sedis</taxon>
        <taxon>Mucoromycota</taxon>
        <taxon>Mucoromycotina</taxon>
        <taxon>Mucoromycetes</taxon>
        <taxon>Mucorales</taxon>
        <taxon>Mucorineae</taxon>
        <taxon>Mucoraceae</taxon>
        <taxon>Mucor</taxon>
    </lineage>
</organism>
<dbReference type="AlphaFoldDB" id="A0A8H4BTB3"/>
<feature type="compositionally biased region" description="Polar residues" evidence="2">
    <location>
        <begin position="433"/>
        <end position="446"/>
    </location>
</feature>
<keyword evidence="1" id="KW-0175">Coiled coil</keyword>
<dbReference type="EMBL" id="JAAECE010000001">
    <property type="protein sequence ID" value="KAF1807193.1"/>
    <property type="molecule type" value="Genomic_DNA"/>
</dbReference>
<name>A0A8H4BTB3_MUCCL</name>
<dbReference type="InterPro" id="IPR036815">
    <property type="entry name" value="14-3-3_dom_sf"/>
</dbReference>
<accession>A0A8H4BTB3</accession>
<feature type="compositionally biased region" description="Low complexity" evidence="2">
    <location>
        <begin position="402"/>
        <end position="416"/>
    </location>
</feature>
<protein>
    <submittedName>
        <fullName evidence="3">Uncharacterized protein</fullName>
    </submittedName>
</protein>